<sequence length="281" mass="31830">MLAGYAVHGYGRDAIEFFDLMVKKGVEPDHVTFTRLLSACSHSGLVKEAKRYFKIVFSVYGVEPRMDHYSCVVDLLGCAGHLKAARVLIESMPMEPNSGILRALLNACRIYGNIELGKEVVERLFALDPSDSRNYIMLSNIYSSVGQWRDVSKVRALMKERSLMRNPECSFIEHGNKIYRFVMGDQSHPDSEKIYMKLEELIEKIQKAVYVPETEFVLHNVDEEVKQDMISNHSEKLVIAFGLLVIGADRPLIITKNLIICGDCHSIAKFVSLVEKQTIII</sequence>
<evidence type="ECO:0000256" key="1">
    <source>
        <dbReference type="ARBA" id="ARBA00006643"/>
    </source>
</evidence>
<reference evidence="5 6" key="1">
    <citation type="submission" date="2019-09" db="EMBL/GenBank/DDBJ databases">
        <title>A chromosome-level genome assembly of the Chinese tupelo Nyssa sinensis.</title>
        <authorList>
            <person name="Yang X."/>
            <person name="Kang M."/>
            <person name="Yang Y."/>
            <person name="Xiong H."/>
            <person name="Wang M."/>
            <person name="Zhang Z."/>
            <person name="Wang Z."/>
            <person name="Wu H."/>
            <person name="Ma T."/>
            <person name="Liu J."/>
            <person name="Xi Z."/>
        </authorList>
    </citation>
    <scope>NUCLEOTIDE SEQUENCE [LARGE SCALE GENOMIC DNA]</scope>
    <source>
        <strain evidence="5">J267</strain>
        <tissue evidence="5">Leaf</tissue>
    </source>
</reference>
<dbReference type="Pfam" id="PF20430">
    <property type="entry name" value="Eplus_motif"/>
    <property type="match status" value="1"/>
</dbReference>
<dbReference type="GO" id="GO:0009451">
    <property type="term" value="P:RNA modification"/>
    <property type="evidence" value="ECO:0007669"/>
    <property type="project" value="InterPro"/>
</dbReference>
<protein>
    <recommendedName>
        <fullName evidence="4">DYW domain-containing protein</fullName>
    </recommendedName>
</protein>
<gene>
    <name evidence="5" type="ORF">F0562_026523</name>
</gene>
<name>A0A5J5BF90_9ASTE</name>
<dbReference type="FunFam" id="1.25.40.10:FF:000690">
    <property type="entry name" value="Pentatricopeptide repeat-containing protein"/>
    <property type="match status" value="1"/>
</dbReference>
<dbReference type="PANTHER" id="PTHR47926">
    <property type="entry name" value="PENTATRICOPEPTIDE REPEAT-CONTAINING PROTEIN"/>
    <property type="match status" value="1"/>
</dbReference>
<dbReference type="Pfam" id="PF14432">
    <property type="entry name" value="DYW_deaminase"/>
    <property type="match status" value="1"/>
</dbReference>
<evidence type="ECO:0000256" key="3">
    <source>
        <dbReference type="PROSITE-ProRule" id="PRU00708"/>
    </source>
</evidence>
<dbReference type="AlphaFoldDB" id="A0A5J5BF90"/>
<keyword evidence="6" id="KW-1185">Reference proteome</keyword>
<dbReference type="InterPro" id="IPR002885">
    <property type="entry name" value="PPR_rpt"/>
</dbReference>
<dbReference type="EMBL" id="CM018037">
    <property type="protein sequence ID" value="KAA8539831.1"/>
    <property type="molecule type" value="Genomic_DNA"/>
</dbReference>
<organism evidence="5 6">
    <name type="scientific">Nyssa sinensis</name>
    <dbReference type="NCBI Taxonomy" id="561372"/>
    <lineage>
        <taxon>Eukaryota</taxon>
        <taxon>Viridiplantae</taxon>
        <taxon>Streptophyta</taxon>
        <taxon>Embryophyta</taxon>
        <taxon>Tracheophyta</taxon>
        <taxon>Spermatophyta</taxon>
        <taxon>Magnoliopsida</taxon>
        <taxon>eudicotyledons</taxon>
        <taxon>Gunneridae</taxon>
        <taxon>Pentapetalae</taxon>
        <taxon>asterids</taxon>
        <taxon>Cornales</taxon>
        <taxon>Nyssaceae</taxon>
        <taxon>Nyssa</taxon>
    </lineage>
</organism>
<dbReference type="InterPro" id="IPR011990">
    <property type="entry name" value="TPR-like_helical_dom_sf"/>
</dbReference>
<proteinExistence type="inferred from homology"/>
<dbReference type="Pfam" id="PF20431">
    <property type="entry name" value="E_motif"/>
    <property type="match status" value="1"/>
</dbReference>
<dbReference type="Pfam" id="PF13041">
    <property type="entry name" value="PPR_2"/>
    <property type="match status" value="1"/>
</dbReference>
<dbReference type="PANTHER" id="PTHR47926:SF533">
    <property type="entry name" value="DYW DOMAIN-CONTAINING PROTEIN"/>
    <property type="match status" value="1"/>
</dbReference>
<evidence type="ECO:0000313" key="5">
    <source>
        <dbReference type="EMBL" id="KAA8539831.1"/>
    </source>
</evidence>
<feature type="domain" description="DYW" evidence="4">
    <location>
        <begin position="210"/>
        <end position="281"/>
    </location>
</feature>
<evidence type="ECO:0000313" key="6">
    <source>
        <dbReference type="Proteomes" id="UP000325577"/>
    </source>
</evidence>
<dbReference type="InterPro" id="IPR032867">
    <property type="entry name" value="DYW_dom"/>
</dbReference>
<dbReference type="Proteomes" id="UP000325577">
    <property type="component" value="Linkage Group LG14"/>
</dbReference>
<accession>A0A5J5BF90</accession>
<evidence type="ECO:0000256" key="2">
    <source>
        <dbReference type="ARBA" id="ARBA00022737"/>
    </source>
</evidence>
<dbReference type="InterPro" id="IPR046848">
    <property type="entry name" value="E_motif"/>
</dbReference>
<keyword evidence="2" id="KW-0677">Repeat</keyword>
<dbReference type="PROSITE" id="PS51375">
    <property type="entry name" value="PPR"/>
    <property type="match status" value="1"/>
</dbReference>
<comment type="similarity">
    <text evidence="1">Belongs to the PPR family. PCMP-H subfamily.</text>
</comment>
<dbReference type="GO" id="GO:0008270">
    <property type="term" value="F:zinc ion binding"/>
    <property type="evidence" value="ECO:0007669"/>
    <property type="project" value="InterPro"/>
</dbReference>
<dbReference type="OrthoDB" id="185373at2759"/>
<dbReference type="GO" id="GO:0003729">
    <property type="term" value="F:mRNA binding"/>
    <property type="evidence" value="ECO:0007669"/>
    <property type="project" value="UniProtKB-ARBA"/>
</dbReference>
<dbReference type="InterPro" id="IPR046849">
    <property type="entry name" value="E2_motif"/>
</dbReference>
<dbReference type="Gene3D" id="1.25.40.10">
    <property type="entry name" value="Tetratricopeptide repeat domain"/>
    <property type="match status" value="1"/>
</dbReference>
<dbReference type="NCBIfam" id="TIGR00756">
    <property type="entry name" value="PPR"/>
    <property type="match status" value="1"/>
</dbReference>
<feature type="repeat" description="PPR" evidence="3">
    <location>
        <begin position="1"/>
        <end position="28"/>
    </location>
</feature>
<dbReference type="InterPro" id="IPR046960">
    <property type="entry name" value="PPR_At4g14850-like_plant"/>
</dbReference>
<evidence type="ECO:0000259" key="4">
    <source>
        <dbReference type="Pfam" id="PF14432"/>
    </source>
</evidence>